<proteinExistence type="predicted"/>
<protein>
    <submittedName>
        <fullName evidence="1">Uncharacterized protein</fullName>
    </submittedName>
</protein>
<gene>
    <name evidence="1" type="ORF">GCM10022393_43300</name>
</gene>
<name>A0ABP6V097_9FLAO</name>
<sequence>MFNFFKKTKYSPIKLFEFHTFNWELYEDSEKTKAWLNNDKSGFLAITELESQYMYGAENLDVFINAERKLILENSGGIVDCKTSTLDEIKCFSSILKEPQEPTGMKYSFRLIFPLKEKSVVITAEQCENGVTGLRDSVTLTKWMKNNELETDENGRMINWAKDPFDNSFSDGALKNESDLEIYDKDFPDHPLTIIRKMLREIEKSIKADQKIKKYN</sequence>
<evidence type="ECO:0000313" key="2">
    <source>
        <dbReference type="Proteomes" id="UP001500459"/>
    </source>
</evidence>
<comment type="caution">
    <text evidence="1">The sequence shown here is derived from an EMBL/GenBank/DDBJ whole genome shotgun (WGS) entry which is preliminary data.</text>
</comment>
<reference evidence="2" key="1">
    <citation type="journal article" date="2019" name="Int. J. Syst. Evol. Microbiol.">
        <title>The Global Catalogue of Microorganisms (GCM) 10K type strain sequencing project: providing services to taxonomists for standard genome sequencing and annotation.</title>
        <authorList>
            <consortium name="The Broad Institute Genomics Platform"/>
            <consortium name="The Broad Institute Genome Sequencing Center for Infectious Disease"/>
            <person name="Wu L."/>
            <person name="Ma J."/>
        </authorList>
    </citation>
    <scope>NUCLEOTIDE SEQUENCE [LARGE SCALE GENOMIC DNA]</scope>
    <source>
        <strain evidence="2">JCM 17106</strain>
    </source>
</reference>
<accession>A0ABP6V097</accession>
<dbReference type="EMBL" id="BAABCW010000042">
    <property type="protein sequence ID" value="GAA3523794.1"/>
    <property type="molecule type" value="Genomic_DNA"/>
</dbReference>
<dbReference type="Proteomes" id="UP001500459">
    <property type="component" value="Unassembled WGS sequence"/>
</dbReference>
<organism evidence="1 2">
    <name type="scientific">Aquimarina addita</name>
    <dbReference type="NCBI Taxonomy" id="870485"/>
    <lineage>
        <taxon>Bacteria</taxon>
        <taxon>Pseudomonadati</taxon>
        <taxon>Bacteroidota</taxon>
        <taxon>Flavobacteriia</taxon>
        <taxon>Flavobacteriales</taxon>
        <taxon>Flavobacteriaceae</taxon>
        <taxon>Aquimarina</taxon>
    </lineage>
</organism>
<evidence type="ECO:0000313" key="1">
    <source>
        <dbReference type="EMBL" id="GAA3523794.1"/>
    </source>
</evidence>
<keyword evidence="2" id="KW-1185">Reference proteome</keyword>
<dbReference type="RefSeq" id="WP_344931031.1">
    <property type="nucleotide sequence ID" value="NZ_BAABCW010000042.1"/>
</dbReference>